<dbReference type="EMBL" id="BAABAH010000008">
    <property type="protein sequence ID" value="GAA3822980.1"/>
    <property type="molecule type" value="Genomic_DNA"/>
</dbReference>
<evidence type="ECO:0000313" key="5">
    <source>
        <dbReference type="EMBL" id="GAA3822980.1"/>
    </source>
</evidence>
<keyword evidence="2" id="KW-0808">Transferase</keyword>
<keyword evidence="3" id="KW-0012">Acyltransferase</keyword>
<dbReference type="PANTHER" id="PTHR43178">
    <property type="entry name" value="DIHYDROLIPOAMIDE ACETYLTRANSFERASE COMPONENT OF PYRUVATE DEHYDROGENASE COMPLEX"/>
    <property type="match status" value="1"/>
</dbReference>
<feature type="domain" description="2-oxoacid dehydrogenase acyltransferase catalytic" evidence="4">
    <location>
        <begin position="46"/>
        <end position="134"/>
    </location>
</feature>
<gene>
    <name evidence="5" type="ORF">GCM10022242_25660</name>
</gene>
<dbReference type="Proteomes" id="UP001501821">
    <property type="component" value="Unassembled WGS sequence"/>
</dbReference>
<dbReference type="Gene3D" id="3.30.559.10">
    <property type="entry name" value="Chloramphenicol acetyltransferase-like domain"/>
    <property type="match status" value="1"/>
</dbReference>
<evidence type="ECO:0000313" key="6">
    <source>
        <dbReference type="Proteomes" id="UP001501821"/>
    </source>
</evidence>
<dbReference type="PANTHER" id="PTHR43178:SF5">
    <property type="entry name" value="LIPOAMIDE ACYLTRANSFERASE COMPONENT OF BRANCHED-CHAIN ALPHA-KETO ACID DEHYDROGENASE COMPLEX, MITOCHONDRIAL"/>
    <property type="match status" value="1"/>
</dbReference>
<dbReference type="InterPro" id="IPR023213">
    <property type="entry name" value="CAT-like_dom_sf"/>
</dbReference>
<protein>
    <recommendedName>
        <fullName evidence="4">2-oxoacid dehydrogenase acyltransferase catalytic domain-containing protein</fullName>
    </recommendedName>
</protein>
<dbReference type="RefSeq" id="WP_344776001.1">
    <property type="nucleotide sequence ID" value="NZ_BAABAH010000008.1"/>
</dbReference>
<accession>A0ABP7IP92</accession>
<feature type="domain" description="2-oxoacid dehydrogenase acyltransferase catalytic" evidence="4">
    <location>
        <begin position="179"/>
        <end position="258"/>
    </location>
</feature>
<name>A0ABP7IP92_9ACTN</name>
<proteinExistence type="predicted"/>
<keyword evidence="6" id="KW-1185">Reference proteome</keyword>
<dbReference type="InterPro" id="IPR050743">
    <property type="entry name" value="2-oxoacid_DH_E2_comp"/>
</dbReference>
<dbReference type="SUPFAM" id="SSF52777">
    <property type="entry name" value="CoA-dependent acyltransferases"/>
    <property type="match status" value="1"/>
</dbReference>
<evidence type="ECO:0000256" key="1">
    <source>
        <dbReference type="ARBA" id="ARBA00001938"/>
    </source>
</evidence>
<comment type="caution">
    <text evidence="5">The sequence shown here is derived from an EMBL/GenBank/DDBJ whole genome shotgun (WGS) entry which is preliminary data.</text>
</comment>
<evidence type="ECO:0000256" key="3">
    <source>
        <dbReference type="ARBA" id="ARBA00023315"/>
    </source>
</evidence>
<evidence type="ECO:0000259" key="4">
    <source>
        <dbReference type="Pfam" id="PF00198"/>
    </source>
</evidence>
<sequence>MYTSSATRSRGVHRKPFSSNRRLVVAATRVGRRKTPIYGLLDVDVTEARRRLAACDRSGSMTAFVVASVARAAAAHPEVHAYRDWRGHLVTHDHVDVSTMVEVPTTHGLFAVPHSLHDADVRDVDDLTAELRRVKADPPSSASARWADHPAAWAMRIPGSARRLFEVMSRSVAVHQRIGTVGVTSVGMFADGSGYGLTPLTLMSLEVVVGGIARLPRLVDGQVEARDILNLTVVVDHDVVDGAPATRFAADLRRALETAGPLS</sequence>
<organism evidence="5 6">
    <name type="scientific">Nocardioides panacisoli</name>
    <dbReference type="NCBI Taxonomy" id="627624"/>
    <lineage>
        <taxon>Bacteria</taxon>
        <taxon>Bacillati</taxon>
        <taxon>Actinomycetota</taxon>
        <taxon>Actinomycetes</taxon>
        <taxon>Propionibacteriales</taxon>
        <taxon>Nocardioidaceae</taxon>
        <taxon>Nocardioides</taxon>
    </lineage>
</organism>
<evidence type="ECO:0000256" key="2">
    <source>
        <dbReference type="ARBA" id="ARBA00022679"/>
    </source>
</evidence>
<dbReference type="InterPro" id="IPR001078">
    <property type="entry name" value="2-oxoacid_DH_actylTfrase"/>
</dbReference>
<reference evidence="6" key="1">
    <citation type="journal article" date="2019" name="Int. J. Syst. Evol. Microbiol.">
        <title>The Global Catalogue of Microorganisms (GCM) 10K type strain sequencing project: providing services to taxonomists for standard genome sequencing and annotation.</title>
        <authorList>
            <consortium name="The Broad Institute Genomics Platform"/>
            <consortium name="The Broad Institute Genome Sequencing Center for Infectious Disease"/>
            <person name="Wu L."/>
            <person name="Ma J."/>
        </authorList>
    </citation>
    <scope>NUCLEOTIDE SEQUENCE [LARGE SCALE GENOMIC DNA]</scope>
    <source>
        <strain evidence="6">JCM 16953</strain>
    </source>
</reference>
<comment type="cofactor">
    <cofactor evidence="1">
        <name>(R)-lipoate</name>
        <dbReference type="ChEBI" id="CHEBI:83088"/>
    </cofactor>
</comment>
<dbReference type="Pfam" id="PF00198">
    <property type="entry name" value="2-oxoacid_dh"/>
    <property type="match status" value="2"/>
</dbReference>